<organism evidence="2 3">
    <name type="scientific">Streptomyces eurocidicus</name>
    <name type="common">Streptoverticillium eurocidicus</name>
    <dbReference type="NCBI Taxonomy" id="66423"/>
    <lineage>
        <taxon>Bacteria</taxon>
        <taxon>Bacillati</taxon>
        <taxon>Actinomycetota</taxon>
        <taxon>Actinomycetes</taxon>
        <taxon>Kitasatosporales</taxon>
        <taxon>Streptomycetaceae</taxon>
        <taxon>Streptomyces</taxon>
    </lineage>
</organism>
<protein>
    <submittedName>
        <fullName evidence="2">Uncharacterized protein</fullName>
    </submittedName>
</protein>
<accession>A0A2N8P2Y1</accession>
<sequence>MSRWSLLVAEGRRPSPAGGPCRFPPAPSPEPAAEPRAEPSRRSSPSPADGRVNGRDRSACIARRVGVWT</sequence>
<feature type="region of interest" description="Disordered" evidence="1">
    <location>
        <begin position="1"/>
        <end position="69"/>
    </location>
</feature>
<dbReference type="EMBL" id="LGUI01000001">
    <property type="protein sequence ID" value="PNE35373.1"/>
    <property type="molecule type" value="Genomic_DNA"/>
</dbReference>
<keyword evidence="3" id="KW-1185">Reference proteome</keyword>
<proteinExistence type="predicted"/>
<feature type="compositionally biased region" description="Pro residues" evidence="1">
    <location>
        <begin position="22"/>
        <end position="32"/>
    </location>
</feature>
<dbReference type="AlphaFoldDB" id="A0A2N8P2Y1"/>
<name>A0A2N8P2Y1_STREU</name>
<evidence type="ECO:0000256" key="1">
    <source>
        <dbReference type="SAM" id="MobiDB-lite"/>
    </source>
</evidence>
<evidence type="ECO:0000313" key="2">
    <source>
        <dbReference type="EMBL" id="PNE35373.1"/>
    </source>
</evidence>
<dbReference type="Proteomes" id="UP000235945">
    <property type="component" value="Unassembled WGS sequence"/>
</dbReference>
<reference evidence="3" key="1">
    <citation type="submission" date="2015-07" db="EMBL/GenBank/DDBJ databases">
        <authorList>
            <person name="Graham D.E."/>
            <person name="Giannone R.J."/>
            <person name="Gulvik C.A."/>
            <person name="Hettich R.L."/>
            <person name="Klingeman D.M."/>
            <person name="Mahan K.M."/>
            <person name="Parry R.J."/>
            <person name="Spain J.C."/>
        </authorList>
    </citation>
    <scope>NUCLEOTIDE SEQUENCE [LARGE SCALE GENOMIC DNA]</scope>
    <source>
        <strain evidence="3">ATCC 27428</strain>
    </source>
</reference>
<comment type="caution">
    <text evidence="2">The sequence shown here is derived from an EMBL/GenBank/DDBJ whole genome shotgun (WGS) entry which is preliminary data.</text>
</comment>
<evidence type="ECO:0000313" key="3">
    <source>
        <dbReference type="Proteomes" id="UP000235945"/>
    </source>
</evidence>
<gene>
    <name evidence="2" type="ORF">AF335_03220</name>
</gene>